<dbReference type="RefSeq" id="WP_344144771.1">
    <property type="nucleotide sequence ID" value="NZ_BAAAQI010000011.1"/>
</dbReference>
<organism evidence="5 6">
    <name type="scientific">Streptomonospora arabica</name>
    <dbReference type="NCBI Taxonomy" id="412417"/>
    <lineage>
        <taxon>Bacteria</taxon>
        <taxon>Bacillati</taxon>
        <taxon>Actinomycetota</taxon>
        <taxon>Actinomycetes</taxon>
        <taxon>Streptosporangiales</taxon>
        <taxon>Nocardiopsidaceae</taxon>
        <taxon>Streptomonospora</taxon>
    </lineage>
</organism>
<name>A0ABV9SNW5_9ACTN</name>
<evidence type="ECO:0000256" key="4">
    <source>
        <dbReference type="SAM" id="MobiDB-lite"/>
    </source>
</evidence>
<dbReference type="EMBL" id="JBHSIY010000013">
    <property type="protein sequence ID" value="MFC4868129.1"/>
    <property type="molecule type" value="Genomic_DNA"/>
</dbReference>
<evidence type="ECO:0000256" key="1">
    <source>
        <dbReference type="ARBA" id="ARBA00008911"/>
    </source>
</evidence>
<comment type="pathway">
    <text evidence="3">Metabolic intermediate biosynthesis; chorismate biosynthesis; chorismate from D-erythrose 4-phosphate and phosphoenolpyruvate: step 1/7.</text>
</comment>
<comment type="similarity">
    <text evidence="1 3">Belongs to the class-II DAHP synthase family.</text>
</comment>
<dbReference type="PANTHER" id="PTHR21337">
    <property type="entry name" value="PHOSPHO-2-DEHYDRO-3-DEOXYHEPTONATE ALDOLASE 1, 2"/>
    <property type="match status" value="1"/>
</dbReference>
<accession>A0ABV9SNW5</accession>
<keyword evidence="3" id="KW-0057">Aromatic amino acid biosynthesis</keyword>
<dbReference type="Proteomes" id="UP001595858">
    <property type="component" value="Unassembled WGS sequence"/>
</dbReference>
<sequence length="408" mass="43609">MPDTPAVTTEAARAPAERGTGGPWLWLPAQQQPAWSGHGDLGWVRDRLSEIPPLVAADEIDTLTADLARAAAGGARILQAGDCAEDLRECTPAHIRAKTSVLAGLGGHLRRLSGQPVVEVGRIGGQFGKPRSSPVETVDGVEVPAFRGHIVHSETPTPEARRPDPLRMLRVHAASAAVADRLRRERVRRGRGRSAGPGPWTSHEALVLDYEAPLVRREADGRLLLGSTHLPWLGDRTRGLNAAHLALLGAVANPVGCKIGPAATPEDVARLCARLDPDRAPGRLVLIVRMGRARVAEHLPGIVQAVRRGGHPVVWLSDPMHGNTVHAPDGRKTRHLDDLVAEARAFQSVLRRHRQHPGGFHLEVAASDVTECVGGTVGGTAAIGRRYTTLCDPRLNPEQAHELLAACV</sequence>
<evidence type="ECO:0000313" key="6">
    <source>
        <dbReference type="Proteomes" id="UP001595858"/>
    </source>
</evidence>
<keyword evidence="2 3" id="KW-0808">Transferase</keyword>
<dbReference type="PANTHER" id="PTHR21337:SF0">
    <property type="entry name" value="PHOSPHO-2-DEHYDRO-3-DEOXYHEPTONATE ALDOLASE"/>
    <property type="match status" value="1"/>
</dbReference>
<reference evidence="6" key="1">
    <citation type="journal article" date="2019" name="Int. J. Syst. Evol. Microbiol.">
        <title>The Global Catalogue of Microorganisms (GCM) 10K type strain sequencing project: providing services to taxonomists for standard genome sequencing and annotation.</title>
        <authorList>
            <consortium name="The Broad Institute Genomics Platform"/>
            <consortium name="The Broad Institute Genome Sequencing Center for Infectious Disease"/>
            <person name="Wu L."/>
            <person name="Ma J."/>
        </authorList>
    </citation>
    <scope>NUCLEOTIDE SEQUENCE [LARGE SCALE GENOMIC DNA]</scope>
    <source>
        <strain evidence="6">CGMCC 4.7304</strain>
    </source>
</reference>
<comment type="catalytic activity">
    <reaction evidence="3">
        <text>D-erythrose 4-phosphate + phosphoenolpyruvate + H2O = 7-phospho-2-dehydro-3-deoxy-D-arabino-heptonate + phosphate</text>
        <dbReference type="Rhea" id="RHEA:14717"/>
        <dbReference type="ChEBI" id="CHEBI:15377"/>
        <dbReference type="ChEBI" id="CHEBI:16897"/>
        <dbReference type="ChEBI" id="CHEBI:43474"/>
        <dbReference type="ChEBI" id="CHEBI:58394"/>
        <dbReference type="ChEBI" id="CHEBI:58702"/>
        <dbReference type="EC" id="2.5.1.54"/>
    </reaction>
</comment>
<dbReference type="Gene3D" id="3.20.20.70">
    <property type="entry name" value="Aldolase class I"/>
    <property type="match status" value="1"/>
</dbReference>
<evidence type="ECO:0000256" key="3">
    <source>
        <dbReference type="RuleBase" id="RU363071"/>
    </source>
</evidence>
<comment type="caution">
    <text evidence="5">The sequence shown here is derived from an EMBL/GenBank/DDBJ whole genome shotgun (WGS) entry which is preliminary data.</text>
</comment>
<dbReference type="EC" id="2.5.1.54" evidence="3"/>
<dbReference type="InterPro" id="IPR013785">
    <property type="entry name" value="Aldolase_TIM"/>
</dbReference>
<proteinExistence type="inferred from homology"/>
<keyword evidence="6" id="KW-1185">Reference proteome</keyword>
<feature type="region of interest" description="Disordered" evidence="4">
    <location>
        <begin position="1"/>
        <end position="21"/>
    </location>
</feature>
<evidence type="ECO:0000313" key="5">
    <source>
        <dbReference type="EMBL" id="MFC4868129.1"/>
    </source>
</evidence>
<dbReference type="GO" id="GO:0003849">
    <property type="term" value="F:3-deoxy-7-phosphoheptulonate synthase activity"/>
    <property type="evidence" value="ECO:0007669"/>
    <property type="project" value="UniProtKB-EC"/>
</dbReference>
<keyword evidence="3" id="KW-0028">Amino-acid biosynthesis</keyword>
<protein>
    <recommendedName>
        <fullName evidence="3">Phospho-2-dehydro-3-deoxyheptonate aldolase</fullName>
        <ecNumber evidence="3">2.5.1.54</ecNumber>
    </recommendedName>
</protein>
<dbReference type="SUPFAM" id="SSF51569">
    <property type="entry name" value="Aldolase"/>
    <property type="match status" value="1"/>
</dbReference>
<dbReference type="InterPro" id="IPR002480">
    <property type="entry name" value="DAHP_synth_2"/>
</dbReference>
<gene>
    <name evidence="5" type="ORF">ACFPCZ_15945</name>
</gene>
<evidence type="ECO:0000256" key="2">
    <source>
        <dbReference type="ARBA" id="ARBA00022679"/>
    </source>
</evidence>
<dbReference type="Pfam" id="PF01474">
    <property type="entry name" value="DAHP_synth_2"/>
    <property type="match status" value="2"/>
</dbReference>